<dbReference type="InterPro" id="IPR000979">
    <property type="entry name" value="Phosphodiesterase_MJ0936/Vps29"/>
</dbReference>
<evidence type="ECO:0000313" key="7">
    <source>
        <dbReference type="Proteomes" id="UP000290657"/>
    </source>
</evidence>
<comment type="similarity">
    <text evidence="1 4">Belongs to the metallophosphoesterase superfamily. YfcE family.</text>
</comment>
<dbReference type="GO" id="GO:0046872">
    <property type="term" value="F:metal ion binding"/>
    <property type="evidence" value="ECO:0007669"/>
    <property type="project" value="UniProtKB-KW"/>
</dbReference>
<evidence type="ECO:0000259" key="5">
    <source>
        <dbReference type="Pfam" id="PF12850"/>
    </source>
</evidence>
<dbReference type="Proteomes" id="UP000290657">
    <property type="component" value="Unassembled WGS sequence"/>
</dbReference>
<evidence type="ECO:0000256" key="3">
    <source>
        <dbReference type="ARBA" id="ARBA00022801"/>
    </source>
</evidence>
<dbReference type="PANTHER" id="PTHR43165">
    <property type="entry name" value="METALLOPHOSPHOESTERASE"/>
    <property type="match status" value="1"/>
</dbReference>
<dbReference type="InterPro" id="IPR029052">
    <property type="entry name" value="Metallo-depent_PP-like"/>
</dbReference>
<keyword evidence="2 4" id="KW-0479">Metal-binding</keyword>
<keyword evidence="3" id="KW-0378">Hydrolase</keyword>
<dbReference type="SUPFAM" id="SSF56300">
    <property type="entry name" value="Metallo-dependent phosphatases"/>
    <property type="match status" value="1"/>
</dbReference>
<dbReference type="InterPro" id="IPR024654">
    <property type="entry name" value="Calcineurin-like_PHP_lpxH"/>
</dbReference>
<accession>A0A4V1LNS2</accession>
<evidence type="ECO:0000256" key="4">
    <source>
        <dbReference type="RuleBase" id="RU362039"/>
    </source>
</evidence>
<sequence length="172" mass="20184">MKIAVMSDSHLKSGLMREALQHLKAQGAQYLIHAGDLCTKENLEILKEANLPYVSVYGNNDASLIEYGHEFNIYKEPYLFKIKEVKFKLMHLPFYMAGDDPDVVIFGHTHIFEHDYKNETLFLNPGEICAREKPLSECVLLEINENEYIINYYYKDINTTHFEKKEILYERK</sequence>
<gene>
    <name evidence="6" type="ORF">CRV04_09890</name>
</gene>
<dbReference type="Gene3D" id="3.60.21.10">
    <property type="match status" value="1"/>
</dbReference>
<evidence type="ECO:0000256" key="2">
    <source>
        <dbReference type="ARBA" id="ARBA00022723"/>
    </source>
</evidence>
<dbReference type="Pfam" id="PF12850">
    <property type="entry name" value="Metallophos_2"/>
    <property type="match status" value="1"/>
</dbReference>
<feature type="domain" description="Calcineurin-like phosphoesterase" evidence="5">
    <location>
        <begin position="1"/>
        <end position="145"/>
    </location>
</feature>
<dbReference type="GO" id="GO:0016787">
    <property type="term" value="F:hydrolase activity"/>
    <property type="evidence" value="ECO:0007669"/>
    <property type="project" value="UniProtKB-UniRule"/>
</dbReference>
<proteinExistence type="inferred from homology"/>
<keyword evidence="7" id="KW-1185">Reference proteome</keyword>
<dbReference type="PANTHER" id="PTHR43165:SF1">
    <property type="entry name" value="PHOSPHODIESTERASE MJ0936"/>
    <property type="match status" value="1"/>
</dbReference>
<comment type="caution">
    <text evidence="6">The sequence shown here is derived from an EMBL/GenBank/DDBJ whole genome shotgun (WGS) entry which is preliminary data.</text>
</comment>
<comment type="cofactor">
    <cofactor evidence="4">
        <name>a divalent metal cation</name>
        <dbReference type="ChEBI" id="CHEBI:60240"/>
    </cofactor>
</comment>
<dbReference type="PROSITE" id="PS01269">
    <property type="entry name" value="UPF0025"/>
    <property type="match status" value="1"/>
</dbReference>
<reference evidence="6 7" key="1">
    <citation type="submission" date="2017-10" db="EMBL/GenBank/DDBJ databases">
        <title>Genomics of the genus Arcobacter.</title>
        <authorList>
            <person name="Perez-Cataluna A."/>
            <person name="Figueras M.J."/>
        </authorList>
    </citation>
    <scope>NUCLEOTIDE SEQUENCE [LARGE SCALE GENOMIC DNA]</scope>
    <source>
        <strain evidence="6 7">CECT 8987</strain>
    </source>
</reference>
<evidence type="ECO:0000313" key="6">
    <source>
        <dbReference type="EMBL" id="RXJ55407.1"/>
    </source>
</evidence>
<dbReference type="InterPro" id="IPR053193">
    <property type="entry name" value="MetalloPDE_YfcE-like"/>
</dbReference>
<dbReference type="EC" id="3.1.4.-" evidence="4"/>
<dbReference type="RefSeq" id="WP_128996691.1">
    <property type="nucleotide sequence ID" value="NZ_PDKN01000007.1"/>
</dbReference>
<dbReference type="EMBL" id="PDKN01000007">
    <property type="protein sequence ID" value="RXJ55407.1"/>
    <property type="molecule type" value="Genomic_DNA"/>
</dbReference>
<protein>
    <recommendedName>
        <fullName evidence="4">Phosphoesterase</fullName>
        <ecNumber evidence="4">3.1.4.-</ecNumber>
    </recommendedName>
</protein>
<organism evidence="6 7">
    <name type="scientific">Candidatus Marinarcus aquaticus</name>
    <dbReference type="NCBI Taxonomy" id="2044504"/>
    <lineage>
        <taxon>Bacteria</taxon>
        <taxon>Pseudomonadati</taxon>
        <taxon>Campylobacterota</taxon>
        <taxon>Epsilonproteobacteria</taxon>
        <taxon>Campylobacterales</taxon>
        <taxon>Arcobacteraceae</taxon>
        <taxon>Candidatus Marinarcus</taxon>
    </lineage>
</organism>
<dbReference type="AlphaFoldDB" id="A0A4V1LNS2"/>
<dbReference type="OrthoDB" id="9785951at2"/>
<dbReference type="NCBIfam" id="TIGR00040">
    <property type="entry name" value="yfcE"/>
    <property type="match status" value="1"/>
</dbReference>
<evidence type="ECO:0000256" key="1">
    <source>
        <dbReference type="ARBA" id="ARBA00008950"/>
    </source>
</evidence>
<dbReference type="InterPro" id="IPR020935">
    <property type="entry name" value="PdiEstase_YfcE_CS"/>
</dbReference>
<name>A0A4V1LNS2_9BACT</name>